<proteinExistence type="predicted"/>
<dbReference type="GeneID" id="79790384"/>
<feature type="domain" description="Cupin type-2" evidence="2">
    <location>
        <begin position="73"/>
        <end position="141"/>
    </location>
</feature>
<evidence type="ECO:0000256" key="1">
    <source>
        <dbReference type="ARBA" id="ARBA00022723"/>
    </source>
</evidence>
<dbReference type="InterPro" id="IPR013096">
    <property type="entry name" value="Cupin_2"/>
</dbReference>
<accession>A0ABY9AN18</accession>
<dbReference type="Proteomes" id="UP001242732">
    <property type="component" value="Chromosome"/>
</dbReference>
<dbReference type="RefSeq" id="WP_011793897.1">
    <property type="nucleotide sequence ID" value="NZ_CP023687.1"/>
</dbReference>
<dbReference type="PANTHER" id="PTHR35848">
    <property type="entry name" value="OXALATE-BINDING PROTEIN"/>
    <property type="match status" value="1"/>
</dbReference>
<evidence type="ECO:0000259" key="2">
    <source>
        <dbReference type="Pfam" id="PF07883"/>
    </source>
</evidence>
<protein>
    <submittedName>
        <fullName evidence="3">Cupin domain-containing protein</fullName>
    </submittedName>
</protein>
<dbReference type="InterPro" id="IPR011051">
    <property type="entry name" value="RmlC_Cupin_sf"/>
</dbReference>
<keyword evidence="1" id="KW-0479">Metal-binding</keyword>
<dbReference type="InterPro" id="IPR014710">
    <property type="entry name" value="RmlC-like_jellyroll"/>
</dbReference>
<keyword evidence="4" id="KW-1185">Reference proteome</keyword>
<dbReference type="SUPFAM" id="SSF51182">
    <property type="entry name" value="RmlC-like cupins"/>
    <property type="match status" value="1"/>
</dbReference>
<dbReference type="InterPro" id="IPR051610">
    <property type="entry name" value="GPI/OXD"/>
</dbReference>
<evidence type="ECO:0000313" key="4">
    <source>
        <dbReference type="Proteomes" id="UP001242732"/>
    </source>
</evidence>
<name>A0ABY9AN18_PARCI</name>
<dbReference type="Pfam" id="PF07883">
    <property type="entry name" value="Cupin_2"/>
    <property type="match status" value="1"/>
</dbReference>
<sequence>MVFALRAVFRLPAITSLCVLSIFHAGSGWAREPIPLLLQASEGEQLTRRWGYPMTIKVDPVTAGARDFSAGTEDIAPGKKIPLHQHPHMEELVIVQSGSLLAHVGDQHRVVGPGGMAYAPAGTWMGFENTGNTTATVIWIFPRPGFEEYVRATSVPAGAAVTPLGGDELAAIRQRYRGHIELNGGDLAGYPTEALPPAVAISERSKP</sequence>
<reference evidence="3 4" key="1">
    <citation type="submission" date="2023-06" db="EMBL/GenBank/DDBJ databases">
        <authorList>
            <person name="Ham H."/>
            <person name="Park D.S."/>
        </authorList>
    </citation>
    <scope>NUCLEOTIDE SEQUENCE [LARGE SCALE GENOMIC DNA]</scope>
    <source>
        <strain evidence="3 4">KACC 17005</strain>
    </source>
</reference>
<evidence type="ECO:0000313" key="3">
    <source>
        <dbReference type="EMBL" id="WIY48316.1"/>
    </source>
</evidence>
<dbReference type="PANTHER" id="PTHR35848:SF6">
    <property type="entry name" value="CUPIN TYPE-2 DOMAIN-CONTAINING PROTEIN"/>
    <property type="match status" value="1"/>
</dbReference>
<gene>
    <name evidence="3" type="ORF">QRO08_21225</name>
</gene>
<dbReference type="EMBL" id="CP127363">
    <property type="protein sequence ID" value="WIY48316.1"/>
    <property type="molecule type" value="Genomic_DNA"/>
</dbReference>
<organism evidence="3 4">
    <name type="scientific">Paracidovorax citrulli</name>
    <name type="common">Acidovorax citrulli</name>
    <dbReference type="NCBI Taxonomy" id="80869"/>
    <lineage>
        <taxon>Bacteria</taxon>
        <taxon>Pseudomonadati</taxon>
        <taxon>Pseudomonadota</taxon>
        <taxon>Betaproteobacteria</taxon>
        <taxon>Burkholderiales</taxon>
        <taxon>Comamonadaceae</taxon>
        <taxon>Paracidovorax</taxon>
    </lineage>
</organism>
<dbReference type="Gene3D" id="2.60.120.10">
    <property type="entry name" value="Jelly Rolls"/>
    <property type="match status" value="1"/>
</dbReference>